<accession>A0A377KQT3</accession>
<dbReference type="Gene3D" id="1.10.10.10">
    <property type="entry name" value="Winged helix-like DNA-binding domain superfamily/Winged helix DNA-binding domain"/>
    <property type="match status" value="1"/>
</dbReference>
<evidence type="ECO:0000313" key="3">
    <source>
        <dbReference type="EMBL" id="STQ33062.1"/>
    </source>
</evidence>
<proteinExistence type="predicted"/>
<feature type="transmembrane region" description="Helical" evidence="1">
    <location>
        <begin position="88"/>
        <end position="110"/>
    </location>
</feature>
<dbReference type="InterPro" id="IPR036388">
    <property type="entry name" value="WH-like_DNA-bd_sf"/>
</dbReference>
<evidence type="ECO:0000256" key="1">
    <source>
        <dbReference type="SAM" id="Phobius"/>
    </source>
</evidence>
<dbReference type="AlphaFoldDB" id="A0A377KQT3"/>
<dbReference type="Proteomes" id="UP000254070">
    <property type="component" value="Unassembled WGS sequence"/>
</dbReference>
<evidence type="ECO:0000313" key="2">
    <source>
        <dbReference type="EMBL" id="STP30714.1"/>
    </source>
</evidence>
<dbReference type="EMBL" id="UGIF01000006">
    <property type="protein sequence ID" value="STQ33062.1"/>
    <property type="molecule type" value="Genomic_DNA"/>
</dbReference>
<keyword evidence="1" id="KW-0472">Membrane</keyword>
<keyword evidence="1" id="KW-0812">Transmembrane</keyword>
<reference evidence="2 4" key="1">
    <citation type="submission" date="2018-06" db="EMBL/GenBank/DDBJ databases">
        <authorList>
            <consortium name="Pathogen Informatics"/>
            <person name="Doyle S."/>
        </authorList>
    </citation>
    <scope>NUCLEOTIDE SEQUENCE [LARGE SCALE GENOMIC DNA]</scope>
    <source>
        <strain evidence="2 4">NCTC8129</strain>
    </source>
</reference>
<gene>
    <name evidence="2" type="ORF">NCTC8129_02967</name>
    <name evidence="3" type="ORF">NCTC8129_03273</name>
</gene>
<keyword evidence="1" id="KW-1133">Transmembrane helix</keyword>
<dbReference type="EMBL" id="UGIF01000002">
    <property type="protein sequence ID" value="STP30714.1"/>
    <property type="molecule type" value="Genomic_DNA"/>
</dbReference>
<sequence length="112" mass="13112">MDIELTKIQYKILNSFQQYRLDKVNYSADLIARDTKISIYIIRENLPFLLENKLIDTDLLEKETNYYRITNKGKSVLLNQKEETKDKLIWSVLVPLVTAVVGSLVTNFLFPK</sequence>
<protein>
    <submittedName>
        <fullName evidence="2">Uncharacterized protein</fullName>
    </submittedName>
</protein>
<evidence type="ECO:0000313" key="4">
    <source>
        <dbReference type="Proteomes" id="UP000254070"/>
    </source>
</evidence>
<name>A0A377KQT3_9ENTE</name>
<dbReference type="RefSeq" id="WP_115235935.1">
    <property type="nucleotide sequence ID" value="NZ_JAIZEU010000024.1"/>
</dbReference>
<organism evidence="2 4">
    <name type="scientific">Enterococcus durans</name>
    <dbReference type="NCBI Taxonomy" id="53345"/>
    <lineage>
        <taxon>Bacteria</taxon>
        <taxon>Bacillati</taxon>
        <taxon>Bacillota</taxon>
        <taxon>Bacilli</taxon>
        <taxon>Lactobacillales</taxon>
        <taxon>Enterococcaceae</taxon>
        <taxon>Enterococcus</taxon>
    </lineage>
</organism>